<dbReference type="SUPFAM" id="SSF53335">
    <property type="entry name" value="S-adenosyl-L-methionine-dependent methyltransferases"/>
    <property type="match status" value="1"/>
</dbReference>
<dbReference type="InterPro" id="IPR029063">
    <property type="entry name" value="SAM-dependent_MTases_sf"/>
</dbReference>
<dbReference type="Gene3D" id="3.40.50.150">
    <property type="entry name" value="Vaccinia Virus protein VP39"/>
    <property type="match status" value="1"/>
</dbReference>
<name>A0A448IDP7_MYCCI</name>
<protein>
    <submittedName>
        <fullName evidence="1">Putative methyltransferase</fullName>
        <ecNumber evidence="1">2.1.1.64</ecNumber>
    </submittedName>
</protein>
<dbReference type="GO" id="GO:0061542">
    <property type="term" value="F:3-demethylubiquinol 3-O-methyltransferase activity"/>
    <property type="evidence" value="ECO:0007669"/>
    <property type="project" value="UniProtKB-EC"/>
</dbReference>
<dbReference type="PANTHER" id="PTHR43861">
    <property type="entry name" value="TRANS-ACONITATE 2-METHYLTRANSFERASE-RELATED"/>
    <property type="match status" value="1"/>
</dbReference>
<organism evidence="1 2">
    <name type="scientific">Mycolicibacterium chitae</name>
    <name type="common">Mycobacterium chitae</name>
    <dbReference type="NCBI Taxonomy" id="1792"/>
    <lineage>
        <taxon>Bacteria</taxon>
        <taxon>Bacillati</taxon>
        <taxon>Actinomycetota</taxon>
        <taxon>Actinomycetes</taxon>
        <taxon>Mycobacteriales</taxon>
        <taxon>Mycobacteriaceae</taxon>
        <taxon>Mycolicibacterium</taxon>
    </lineage>
</organism>
<reference evidence="1 2" key="1">
    <citation type="submission" date="2018-12" db="EMBL/GenBank/DDBJ databases">
        <authorList>
            <consortium name="Pathogen Informatics"/>
        </authorList>
    </citation>
    <scope>NUCLEOTIDE SEQUENCE [LARGE SCALE GENOMIC DNA]</scope>
    <source>
        <strain evidence="1 2">NCTC10485</strain>
    </source>
</reference>
<sequence length="333" mass="37244">MSEVSEECRACGAAGPHQVITVREMYYGTRELFEYFVCSECDTLQILNVLDGEELARHYPRKYYSYDSPAEAGLLPWLTKQQDRFALRRGSRLVGGMIAALPPGIRSLIGSRDASGDVVRMLGRLEIPLDARILDVGCGNGTLLERLAKVGFTNLAGADPFIETDVATSSGVPIAKQFMNEVTGEFDLIMFNHSLEHVPDPVATLRAACVRLVPGGICLVRLPTTSSEAWKVYGRHWCLIDAPRHTLVPSRRGMELAAGAVGMRVQEVWDDSNSSQFFGSEAYRRDIALPEIANFRELIRLFGMKQMWRWERQSDRLNREGRGDQTAFVLRAQ</sequence>
<accession>A0A448IDP7</accession>
<dbReference type="AlphaFoldDB" id="A0A448IDP7"/>
<dbReference type="GO" id="GO:0032259">
    <property type="term" value="P:methylation"/>
    <property type="evidence" value="ECO:0007669"/>
    <property type="project" value="UniProtKB-KW"/>
</dbReference>
<gene>
    <name evidence="1" type="primary">ubiG</name>
    <name evidence="1" type="ORF">NCTC10485_04921</name>
</gene>
<proteinExistence type="predicted"/>
<dbReference type="EC" id="2.1.1.64" evidence="1"/>
<keyword evidence="2" id="KW-1185">Reference proteome</keyword>
<dbReference type="Pfam" id="PF13489">
    <property type="entry name" value="Methyltransf_23"/>
    <property type="match status" value="1"/>
</dbReference>
<dbReference type="EMBL" id="LR134355">
    <property type="protein sequence ID" value="VEG50603.1"/>
    <property type="molecule type" value="Genomic_DNA"/>
</dbReference>
<dbReference type="Proteomes" id="UP000282551">
    <property type="component" value="Chromosome"/>
</dbReference>
<evidence type="ECO:0000313" key="1">
    <source>
        <dbReference type="EMBL" id="VEG50603.1"/>
    </source>
</evidence>
<evidence type="ECO:0000313" key="2">
    <source>
        <dbReference type="Proteomes" id="UP000282551"/>
    </source>
</evidence>
<keyword evidence="1" id="KW-0808">Transferase</keyword>
<dbReference type="RefSeq" id="WP_163791920.1">
    <property type="nucleotide sequence ID" value="NZ_AP022604.1"/>
</dbReference>
<keyword evidence="1" id="KW-0489">Methyltransferase</keyword>
<dbReference type="CDD" id="cd02440">
    <property type="entry name" value="AdoMet_MTases"/>
    <property type="match status" value="1"/>
</dbReference>